<dbReference type="RefSeq" id="WP_303548441.1">
    <property type="nucleotide sequence ID" value="NZ_JAUOPG010000001.1"/>
</dbReference>
<dbReference type="SMART" id="SM00342">
    <property type="entry name" value="HTH_ARAC"/>
    <property type="match status" value="1"/>
</dbReference>
<keyword evidence="3" id="KW-0804">Transcription</keyword>
<keyword evidence="2" id="KW-0238">DNA-binding</keyword>
<organism evidence="5 6">
    <name type="scientific">Neptunomonas phycophila</name>
    <dbReference type="NCBI Taxonomy" id="1572645"/>
    <lineage>
        <taxon>Bacteria</taxon>
        <taxon>Pseudomonadati</taxon>
        <taxon>Pseudomonadota</taxon>
        <taxon>Gammaproteobacteria</taxon>
        <taxon>Oceanospirillales</taxon>
        <taxon>Oceanospirillaceae</taxon>
        <taxon>Neptunomonas</taxon>
    </lineage>
</organism>
<evidence type="ECO:0000313" key="5">
    <source>
        <dbReference type="EMBL" id="MDO6452451.1"/>
    </source>
</evidence>
<dbReference type="GO" id="GO:0043565">
    <property type="term" value="F:sequence-specific DNA binding"/>
    <property type="evidence" value="ECO:0007669"/>
    <property type="project" value="InterPro"/>
</dbReference>
<dbReference type="InterPro" id="IPR009057">
    <property type="entry name" value="Homeodomain-like_sf"/>
</dbReference>
<accession>A0AAW7XE44</accession>
<evidence type="ECO:0000256" key="1">
    <source>
        <dbReference type="ARBA" id="ARBA00023015"/>
    </source>
</evidence>
<feature type="domain" description="HTH araC/xylS-type" evidence="4">
    <location>
        <begin position="166"/>
        <end position="263"/>
    </location>
</feature>
<protein>
    <submittedName>
        <fullName evidence="5">AraC family transcriptional regulator</fullName>
    </submittedName>
</protein>
<evidence type="ECO:0000256" key="2">
    <source>
        <dbReference type="ARBA" id="ARBA00023125"/>
    </source>
</evidence>
<evidence type="ECO:0000259" key="4">
    <source>
        <dbReference type="PROSITE" id="PS01124"/>
    </source>
</evidence>
<dbReference type="GO" id="GO:0003700">
    <property type="term" value="F:DNA-binding transcription factor activity"/>
    <property type="evidence" value="ECO:0007669"/>
    <property type="project" value="InterPro"/>
</dbReference>
<proteinExistence type="predicted"/>
<dbReference type="PROSITE" id="PS01124">
    <property type="entry name" value="HTH_ARAC_FAMILY_2"/>
    <property type="match status" value="1"/>
</dbReference>
<evidence type="ECO:0000313" key="6">
    <source>
        <dbReference type="Proteomes" id="UP001169862"/>
    </source>
</evidence>
<name>A0AAW7XE44_9GAMM</name>
<dbReference type="PANTHER" id="PTHR46796">
    <property type="entry name" value="HTH-TYPE TRANSCRIPTIONAL ACTIVATOR RHAS-RELATED"/>
    <property type="match status" value="1"/>
</dbReference>
<dbReference type="InterPro" id="IPR046532">
    <property type="entry name" value="DUF6597"/>
</dbReference>
<gene>
    <name evidence="5" type="ORF">Q4490_02630</name>
</gene>
<reference evidence="5" key="1">
    <citation type="submission" date="2023-07" db="EMBL/GenBank/DDBJ databases">
        <title>Genome content predicts the carbon catabolic preferences of heterotrophic bacteria.</title>
        <authorList>
            <person name="Gralka M."/>
        </authorList>
    </citation>
    <scope>NUCLEOTIDE SEQUENCE</scope>
    <source>
        <strain evidence="5">I2M16</strain>
    </source>
</reference>
<dbReference type="EMBL" id="JAUOPG010000001">
    <property type="protein sequence ID" value="MDO6452451.1"/>
    <property type="molecule type" value="Genomic_DNA"/>
</dbReference>
<dbReference type="Proteomes" id="UP001169862">
    <property type="component" value="Unassembled WGS sequence"/>
</dbReference>
<keyword evidence="1" id="KW-0805">Transcription regulation</keyword>
<dbReference type="Gene3D" id="1.10.10.60">
    <property type="entry name" value="Homeodomain-like"/>
    <property type="match status" value="1"/>
</dbReference>
<dbReference type="Pfam" id="PF12833">
    <property type="entry name" value="HTH_18"/>
    <property type="match status" value="1"/>
</dbReference>
<dbReference type="SUPFAM" id="SSF46689">
    <property type="entry name" value="Homeodomain-like"/>
    <property type="match status" value="1"/>
</dbReference>
<comment type="caution">
    <text evidence="5">The sequence shown here is derived from an EMBL/GenBank/DDBJ whole genome shotgun (WGS) entry which is preliminary data.</text>
</comment>
<dbReference type="InterPro" id="IPR018060">
    <property type="entry name" value="HTH_AraC"/>
</dbReference>
<dbReference type="AlphaFoldDB" id="A0AAW7XE44"/>
<dbReference type="InterPro" id="IPR050204">
    <property type="entry name" value="AraC_XylS_family_regulators"/>
</dbReference>
<sequence>MPKQAIVNHLARIRSKQPWMVMSAADEFCLAGSDHPTISHYYGFEAGHSAEPIFAIPDGCVDILFDCDTTSPKAEVYGTPMEAMQIELIPKHRYFGVRFASGIMPDWLDVSAKDLIEQHVSFLSVATEAEQVFEAIVREPDFLSQVASFKDYFNGKKARHFSPLTIAALQYIFDHNGNVRIDELEVITGYTTRTIQRQFLSDLGFSPKVFCRIVRCQSAVYAINHKEITFSDMAYDLGFTDQSHFLKEFKKLVSATPLAYQDRVKQHTYLDKIHYC</sequence>
<evidence type="ECO:0000256" key="3">
    <source>
        <dbReference type="ARBA" id="ARBA00023163"/>
    </source>
</evidence>
<dbReference type="Pfam" id="PF20240">
    <property type="entry name" value="DUF6597"/>
    <property type="match status" value="1"/>
</dbReference>